<dbReference type="GO" id="GO:1990281">
    <property type="term" value="C:efflux pump complex"/>
    <property type="evidence" value="ECO:0007669"/>
    <property type="project" value="TreeGrafter"/>
</dbReference>
<accession>A0A6L8W7B1</accession>
<comment type="caution">
    <text evidence="5">The sequence shown here is derived from an EMBL/GenBank/DDBJ whole genome shotgun (WGS) entry which is preliminary data.</text>
</comment>
<dbReference type="NCBIfam" id="TIGR01730">
    <property type="entry name" value="RND_mfp"/>
    <property type="match status" value="1"/>
</dbReference>
<dbReference type="EMBL" id="WTUW01000002">
    <property type="protein sequence ID" value="MZR30589.1"/>
    <property type="molecule type" value="Genomic_DNA"/>
</dbReference>
<dbReference type="GO" id="GO:0015562">
    <property type="term" value="F:efflux transmembrane transporter activity"/>
    <property type="evidence" value="ECO:0007669"/>
    <property type="project" value="TreeGrafter"/>
</dbReference>
<evidence type="ECO:0000259" key="4">
    <source>
        <dbReference type="Pfam" id="PF25954"/>
    </source>
</evidence>
<evidence type="ECO:0000313" key="5">
    <source>
        <dbReference type="EMBL" id="MZR30589.1"/>
    </source>
</evidence>
<feature type="domain" description="Multidrug resistance protein MdtA-like barrel-sandwich hybrid" evidence="3">
    <location>
        <begin position="87"/>
        <end position="214"/>
    </location>
</feature>
<dbReference type="Pfam" id="PF25917">
    <property type="entry name" value="BSH_RND"/>
    <property type="match status" value="1"/>
</dbReference>
<dbReference type="PANTHER" id="PTHR30469">
    <property type="entry name" value="MULTIDRUG RESISTANCE PROTEIN MDTA"/>
    <property type="match status" value="1"/>
</dbReference>
<evidence type="ECO:0000259" key="3">
    <source>
        <dbReference type="Pfam" id="PF25917"/>
    </source>
</evidence>
<protein>
    <submittedName>
        <fullName evidence="5">Efflux RND transporter periplasmic adaptor subunit</fullName>
    </submittedName>
</protein>
<feature type="compositionally biased region" description="Low complexity" evidence="2">
    <location>
        <begin position="34"/>
        <end position="51"/>
    </location>
</feature>
<dbReference type="Gene3D" id="2.40.50.100">
    <property type="match status" value="1"/>
</dbReference>
<dbReference type="AlphaFoldDB" id="A0A6L8W7B1"/>
<proteinExistence type="inferred from homology"/>
<dbReference type="RefSeq" id="WP_161315157.1">
    <property type="nucleotide sequence ID" value="NZ_WTUW01000002.1"/>
</dbReference>
<organism evidence="5 6">
    <name type="scientific">Sneathiella litorea</name>
    <dbReference type="NCBI Taxonomy" id="2606216"/>
    <lineage>
        <taxon>Bacteria</taxon>
        <taxon>Pseudomonadati</taxon>
        <taxon>Pseudomonadota</taxon>
        <taxon>Alphaproteobacteria</taxon>
        <taxon>Sneathiellales</taxon>
        <taxon>Sneathiellaceae</taxon>
        <taxon>Sneathiella</taxon>
    </lineage>
</organism>
<dbReference type="PANTHER" id="PTHR30469:SF29">
    <property type="entry name" value="BLR2860 PROTEIN"/>
    <property type="match status" value="1"/>
</dbReference>
<evidence type="ECO:0000256" key="1">
    <source>
        <dbReference type="ARBA" id="ARBA00009477"/>
    </source>
</evidence>
<dbReference type="SUPFAM" id="SSF111369">
    <property type="entry name" value="HlyD-like secretion proteins"/>
    <property type="match status" value="1"/>
</dbReference>
<comment type="similarity">
    <text evidence="1">Belongs to the membrane fusion protein (MFP) (TC 8.A.1) family.</text>
</comment>
<name>A0A6L8W7B1_9PROT</name>
<reference evidence="5 6" key="1">
    <citation type="submission" date="2019-12" db="EMBL/GenBank/DDBJ databases">
        <title>Snethiella sp. nov. sp. isolated from sea sand.</title>
        <authorList>
            <person name="Kim J."/>
            <person name="Jeong S.E."/>
            <person name="Jung H.S."/>
            <person name="Jeon C.O."/>
        </authorList>
    </citation>
    <scope>NUCLEOTIDE SEQUENCE [LARGE SCALE GENOMIC DNA]</scope>
    <source>
        <strain evidence="5 6">DP05</strain>
    </source>
</reference>
<dbReference type="InterPro" id="IPR006143">
    <property type="entry name" value="RND_pump_MFP"/>
</dbReference>
<sequence length="375" mass="40268">MNRSIIIAIVIAVGVTAWIASGQIDFGGDSEDNASGAAAATQAEGSAAETTGDAKNKPKIMGVRYQNFTAQPREQEIIVHGRTEANRVVDLKAEISGRVKKVHADVGDRVKAKDPIVSFDVKDNQARLQEAQALVRQREIEFNAAKKLNKKGFSSDTTFASAQAQLDSAKAQVTAMKIRLNDLVITAPFDGYIENRYAEIGDFVKDGNPIATIVESDPLLITGQISELQVGKIEVGSEGSAKLVTGETVTGKVKFIGRVANPETRTFRVELEVPNEGYKLRSGVTAEITFKASSVKAHFLSPAFLTLNDKGVLGLRAVGPDDVVEFHPVRILADTPDGIWVDGLPDTVRLIVVGQDFVRAGDTVKPDLFVAEAAQ</sequence>
<feature type="region of interest" description="Disordered" evidence="2">
    <location>
        <begin position="32"/>
        <end position="55"/>
    </location>
</feature>
<dbReference type="InterPro" id="IPR058625">
    <property type="entry name" value="MdtA-like_BSH"/>
</dbReference>
<gene>
    <name evidence="5" type="ORF">GQE98_08080</name>
</gene>
<dbReference type="Gene3D" id="2.40.30.170">
    <property type="match status" value="1"/>
</dbReference>
<dbReference type="Proteomes" id="UP000476030">
    <property type="component" value="Unassembled WGS sequence"/>
</dbReference>
<dbReference type="Pfam" id="PF25954">
    <property type="entry name" value="Beta-barrel_RND_2"/>
    <property type="match status" value="1"/>
</dbReference>
<keyword evidence="6" id="KW-1185">Reference proteome</keyword>
<evidence type="ECO:0000256" key="2">
    <source>
        <dbReference type="SAM" id="MobiDB-lite"/>
    </source>
</evidence>
<dbReference type="InterPro" id="IPR058792">
    <property type="entry name" value="Beta-barrel_RND_2"/>
</dbReference>
<evidence type="ECO:0000313" key="6">
    <source>
        <dbReference type="Proteomes" id="UP000476030"/>
    </source>
</evidence>
<feature type="domain" description="CusB-like beta-barrel" evidence="4">
    <location>
        <begin position="224"/>
        <end position="293"/>
    </location>
</feature>
<dbReference type="Gene3D" id="1.10.287.470">
    <property type="entry name" value="Helix hairpin bin"/>
    <property type="match status" value="1"/>
</dbReference>